<name>A0A8D5FVZ9_9BACT</name>
<evidence type="ECO:0000313" key="1">
    <source>
        <dbReference type="EMBL" id="BCL60932.1"/>
    </source>
</evidence>
<dbReference type="Proteomes" id="UP000826725">
    <property type="component" value="Chromosome"/>
</dbReference>
<protein>
    <submittedName>
        <fullName evidence="1">Uncharacterized protein</fullName>
    </submittedName>
</protein>
<organism evidence="1 2">
    <name type="scientific">Desulfomarina profundi</name>
    <dbReference type="NCBI Taxonomy" id="2772557"/>
    <lineage>
        <taxon>Bacteria</taxon>
        <taxon>Pseudomonadati</taxon>
        <taxon>Thermodesulfobacteriota</taxon>
        <taxon>Desulfobulbia</taxon>
        <taxon>Desulfobulbales</taxon>
        <taxon>Desulfobulbaceae</taxon>
        <taxon>Desulfomarina</taxon>
    </lineage>
</organism>
<accession>A0A8D5FVZ9</accession>
<proteinExistence type="predicted"/>
<dbReference type="EMBL" id="AP024086">
    <property type="protein sequence ID" value="BCL60932.1"/>
    <property type="molecule type" value="Genomic_DNA"/>
</dbReference>
<keyword evidence="2" id="KW-1185">Reference proteome</keyword>
<evidence type="ECO:0000313" key="2">
    <source>
        <dbReference type="Proteomes" id="UP000826725"/>
    </source>
</evidence>
<gene>
    <name evidence="1" type="ORF">DGMP_16250</name>
</gene>
<dbReference type="KEGG" id="dbk:DGMP_16250"/>
<dbReference type="AlphaFoldDB" id="A0A8D5FVZ9"/>
<reference evidence="1" key="1">
    <citation type="submission" date="2020-09" db="EMBL/GenBank/DDBJ databases">
        <title>Desulfogranum mesoprofundum gen. nov., sp. nov., a novel mesophilic, sulfate-reducing chemolithoautotroph isolated from a deep-sea hydrothermal vent chimney in the Suiyo Seamount.</title>
        <authorList>
            <person name="Hashimoto Y."/>
            <person name="Nakagawa S."/>
        </authorList>
    </citation>
    <scope>NUCLEOTIDE SEQUENCE</scope>
    <source>
        <strain evidence="1">KT2</strain>
    </source>
</reference>
<sequence length="132" mass="14901">MFLSTLAYGLCSYGVNKITTITPYLYDPIAMGLRTITYLPVTALFAALSFQFGQSIEVSKNEILIHSAGKTQRFHWREILGFELKNTYIIAINTAFSAPRKMQTKLVIHTRKKRLNSLSPVLKKQKNDSSGN</sequence>